<dbReference type="OrthoDB" id="27601at2759"/>
<dbReference type="GO" id="GO:0006400">
    <property type="term" value="P:tRNA modification"/>
    <property type="evidence" value="ECO:0007669"/>
    <property type="project" value="InterPro"/>
</dbReference>
<dbReference type="Gene3D" id="3.20.20.105">
    <property type="entry name" value="Queuine tRNA-ribosyltransferase-like"/>
    <property type="match status" value="1"/>
</dbReference>
<name>A0A2P7YL25_9PEZI</name>
<dbReference type="STRING" id="40998.A0A2P7YL25"/>
<dbReference type="InterPro" id="IPR036511">
    <property type="entry name" value="TGT-like_sf"/>
</dbReference>
<dbReference type="InterPro" id="IPR050852">
    <property type="entry name" value="Queuine_tRNA-ribosyltrfase"/>
</dbReference>
<dbReference type="PANTHER" id="PTHR46064:SF1">
    <property type="entry name" value="QUEUINE TRNA-RIBOSYLTRANSFERASE ACCESSORY SUBUNIT 2"/>
    <property type="match status" value="1"/>
</dbReference>
<evidence type="ECO:0000259" key="2">
    <source>
        <dbReference type="Pfam" id="PF01702"/>
    </source>
</evidence>
<keyword evidence="3" id="KW-0808">Transferase</keyword>
<proteinExistence type="predicted"/>
<reference evidence="3 4" key="1">
    <citation type="submission" date="2017-05" db="EMBL/GenBank/DDBJ databases">
        <title>Draft genome sequence of Elsinoe australis.</title>
        <authorList>
            <person name="Cheng Q."/>
        </authorList>
    </citation>
    <scope>NUCLEOTIDE SEQUENCE [LARGE SCALE GENOMIC DNA]</scope>
    <source>
        <strain evidence="3 4">NL1</strain>
    </source>
</reference>
<feature type="region of interest" description="Disordered" evidence="1">
    <location>
        <begin position="392"/>
        <end position="441"/>
    </location>
</feature>
<gene>
    <name evidence="3" type="ORF">B9Z65_1850</name>
</gene>
<organism evidence="3 4">
    <name type="scientific">Elsinoe australis</name>
    <dbReference type="NCBI Taxonomy" id="40998"/>
    <lineage>
        <taxon>Eukaryota</taxon>
        <taxon>Fungi</taxon>
        <taxon>Dikarya</taxon>
        <taxon>Ascomycota</taxon>
        <taxon>Pezizomycotina</taxon>
        <taxon>Dothideomycetes</taxon>
        <taxon>Dothideomycetidae</taxon>
        <taxon>Myriangiales</taxon>
        <taxon>Elsinoaceae</taxon>
        <taxon>Elsinoe</taxon>
    </lineage>
</organism>
<dbReference type="GO" id="GO:0016740">
    <property type="term" value="F:transferase activity"/>
    <property type="evidence" value="ECO:0007669"/>
    <property type="project" value="UniProtKB-KW"/>
</dbReference>
<dbReference type="Proteomes" id="UP000243723">
    <property type="component" value="Unassembled WGS sequence"/>
</dbReference>
<feature type="compositionally biased region" description="Basic and acidic residues" evidence="1">
    <location>
        <begin position="410"/>
        <end position="419"/>
    </location>
</feature>
<feature type="domain" description="tRNA-guanine(15) transglycosylase-like" evidence="2">
    <location>
        <begin position="12"/>
        <end position="373"/>
    </location>
</feature>
<evidence type="ECO:0000313" key="3">
    <source>
        <dbReference type="EMBL" id="PSK36667.1"/>
    </source>
</evidence>
<protein>
    <submittedName>
        <fullName evidence="3">Queuine tRNA-ribosyltransferase-like protein</fullName>
    </submittedName>
</protein>
<dbReference type="EMBL" id="NHZQ01000419">
    <property type="protein sequence ID" value="PSK36667.1"/>
    <property type="molecule type" value="Genomic_DNA"/>
</dbReference>
<dbReference type="SUPFAM" id="SSF51713">
    <property type="entry name" value="tRNA-guanine transglycosylase"/>
    <property type="match status" value="1"/>
</dbReference>
<dbReference type="AlphaFoldDB" id="A0A2P7YL25"/>
<dbReference type="PANTHER" id="PTHR46064">
    <property type="entry name" value="QUEUINE TRNA-RIBOSYLTRANSFERASE ACCESSORY SUBUNIT 2"/>
    <property type="match status" value="1"/>
</dbReference>
<sequence length="441" mass="47959">MFTVGPMSKTCAARIGRLALPRRSPISTPNYIAITSRGAVPHVAQDVFSDSTGIPGVYVALEDFIERAPQVVPPILQYKPPGSVSPLRSFIALPDDSPLVLGPRRVPAIACPGSNTSNDIQIFTSVGFTRLAVSYYSDAAAHLKPDIMVGLADISFGVDKFSQKRKETMTDRTSRWMLEQVQSIKSAGSPRYDEPAVFAPVLPLEAEAQRWYFEEVVDSMLDSIGGLAVYDADSLRGLPEPLRNLPRLSFTKPDTPQKLLGEISQGVDVFTIPFIGSATDAGIALDFSFPVQSHHSNGSTNGHVSKSLGVDMWSDSHTTSLTPLSDGCAKEMLGWVLLQIHNHHTMDKFFEGVRSSIRDGSFEADKAAFERLYEPTLPAKTGQGPRVRGYQYKSDGPGEVKRNPLAFRSLDGEAEKSLETPHTNPITDVKDIEGAGLAKKT</sequence>
<accession>A0A2P7YL25</accession>
<evidence type="ECO:0000313" key="4">
    <source>
        <dbReference type="Proteomes" id="UP000243723"/>
    </source>
</evidence>
<keyword evidence="4" id="KW-1185">Reference proteome</keyword>
<dbReference type="Pfam" id="PF01702">
    <property type="entry name" value="TGT"/>
    <property type="match status" value="1"/>
</dbReference>
<comment type="caution">
    <text evidence="3">The sequence shown here is derived from an EMBL/GenBank/DDBJ whole genome shotgun (WGS) entry which is preliminary data.</text>
</comment>
<evidence type="ECO:0000256" key="1">
    <source>
        <dbReference type="SAM" id="MobiDB-lite"/>
    </source>
</evidence>
<dbReference type="InterPro" id="IPR002616">
    <property type="entry name" value="tRNA_ribo_trans-like"/>
</dbReference>